<dbReference type="NCBIfam" id="TIGR00202">
    <property type="entry name" value="csrA"/>
    <property type="match status" value="1"/>
</dbReference>
<evidence type="ECO:0000256" key="5">
    <source>
        <dbReference type="HAMAP-Rule" id="MF_00167"/>
    </source>
</evidence>
<comment type="subcellular location">
    <subcellularLocation>
        <location evidence="5">Cytoplasm</location>
    </subcellularLocation>
</comment>
<dbReference type="GO" id="GO:1902208">
    <property type="term" value="P:regulation of bacterial-type flagellum assembly"/>
    <property type="evidence" value="ECO:0007669"/>
    <property type="project" value="UniProtKB-UniRule"/>
</dbReference>
<evidence type="ECO:0000256" key="2">
    <source>
        <dbReference type="ARBA" id="ARBA00022491"/>
    </source>
</evidence>
<dbReference type="GO" id="GO:0045947">
    <property type="term" value="P:negative regulation of translational initiation"/>
    <property type="evidence" value="ECO:0007669"/>
    <property type="project" value="UniProtKB-UniRule"/>
</dbReference>
<evidence type="ECO:0000256" key="4">
    <source>
        <dbReference type="ARBA" id="ARBA00022884"/>
    </source>
</evidence>
<evidence type="ECO:0000256" key="1">
    <source>
        <dbReference type="ARBA" id="ARBA00022490"/>
    </source>
</evidence>
<reference evidence="6 7" key="1">
    <citation type="submission" date="2015-08" db="EMBL/GenBank/DDBJ databases">
        <title>Draft genome sequence of cellulolytic and xylanolytic Paenibacillus sp. A59, isolated from a decaying forest soil from Patagonia, Argentina.</title>
        <authorList>
            <person name="Ghio S."/>
            <person name="Caceres A.M."/>
            <person name="Talia P."/>
            <person name="Grasso D."/>
            <person name="Campos E."/>
        </authorList>
    </citation>
    <scope>NUCLEOTIDE SEQUENCE [LARGE SCALE GENOMIC DNA]</scope>
    <source>
        <strain evidence="6 7">A59</strain>
    </source>
</reference>
<evidence type="ECO:0000256" key="3">
    <source>
        <dbReference type="ARBA" id="ARBA00022845"/>
    </source>
</evidence>
<keyword evidence="5" id="KW-1005">Bacterial flagellum biogenesis</keyword>
<name>A0A0M9BRT2_9BACL</name>
<comment type="similarity">
    <text evidence="5">Belongs to the CsrA/RsmA family.</text>
</comment>
<dbReference type="SUPFAM" id="SSF117130">
    <property type="entry name" value="CsrA-like"/>
    <property type="match status" value="1"/>
</dbReference>
<keyword evidence="3 5" id="KW-0810">Translation regulation</keyword>
<dbReference type="GO" id="GO:0044781">
    <property type="term" value="P:bacterial-type flagellum organization"/>
    <property type="evidence" value="ECO:0007669"/>
    <property type="project" value="UniProtKB-KW"/>
</dbReference>
<dbReference type="PATRIC" id="fig|1705561.3.peg.434"/>
<dbReference type="EMBL" id="LITU01000034">
    <property type="protein sequence ID" value="KOY17758.1"/>
    <property type="molecule type" value="Genomic_DNA"/>
</dbReference>
<dbReference type="InterPro" id="IPR036107">
    <property type="entry name" value="CsrA_sf"/>
</dbReference>
<dbReference type="NCBIfam" id="NF002469">
    <property type="entry name" value="PRK01712.1"/>
    <property type="match status" value="1"/>
</dbReference>
<dbReference type="AlphaFoldDB" id="A0A0M9BRT2"/>
<gene>
    <name evidence="5" type="primary">csrA</name>
    <name evidence="6" type="ORF">AMS66_03855</name>
</gene>
<dbReference type="Proteomes" id="UP000037688">
    <property type="component" value="Unassembled WGS sequence"/>
</dbReference>
<keyword evidence="1 5" id="KW-0963">Cytoplasm</keyword>
<proteinExistence type="inferred from homology"/>
<dbReference type="FunFam" id="2.60.40.4380:FF:000002">
    <property type="entry name" value="Translational regulator CsrA"/>
    <property type="match status" value="1"/>
</dbReference>
<evidence type="ECO:0000313" key="6">
    <source>
        <dbReference type="EMBL" id="KOY17758.1"/>
    </source>
</evidence>
<comment type="function">
    <text evidence="5">A translational regulator that binds mRNA to regulate translation initiation and/or mRNA stability. Usually binds in the 5'-UTR at or near the Shine-Dalgarno sequence preventing ribosome-binding, thus repressing translation. Its main target seems to be the major flagellin gene, while its function is anatagonized by FliW.</text>
</comment>
<evidence type="ECO:0000313" key="7">
    <source>
        <dbReference type="Proteomes" id="UP000037688"/>
    </source>
</evidence>
<keyword evidence="2 5" id="KW-0678">Repressor</keyword>
<dbReference type="HAMAP" id="MF_00167">
    <property type="entry name" value="CsrA"/>
    <property type="match status" value="1"/>
</dbReference>
<dbReference type="GO" id="GO:0006402">
    <property type="term" value="P:mRNA catabolic process"/>
    <property type="evidence" value="ECO:0007669"/>
    <property type="project" value="InterPro"/>
</dbReference>
<sequence>MLVLSRKKGESIVIQDHIEVTVLAVEGDTVRIGISAPKHIDIFRQEIYASIQEANLESATPLAANVEAFMERLRNSGIKKD</sequence>
<dbReference type="PANTHER" id="PTHR34984">
    <property type="entry name" value="CARBON STORAGE REGULATOR"/>
    <property type="match status" value="1"/>
</dbReference>
<dbReference type="GO" id="GO:0048027">
    <property type="term" value="F:mRNA 5'-UTR binding"/>
    <property type="evidence" value="ECO:0007669"/>
    <property type="project" value="UniProtKB-UniRule"/>
</dbReference>
<dbReference type="OrthoDB" id="9809061at2"/>
<organism evidence="6 7">
    <name type="scientific">Paenibacillus xylanivorans</name>
    <dbReference type="NCBI Taxonomy" id="1705561"/>
    <lineage>
        <taxon>Bacteria</taxon>
        <taxon>Bacillati</taxon>
        <taxon>Bacillota</taxon>
        <taxon>Bacilli</taxon>
        <taxon>Bacillales</taxon>
        <taxon>Paenibacillaceae</taxon>
        <taxon>Paenibacillus</taxon>
    </lineage>
</organism>
<keyword evidence="7" id="KW-1185">Reference proteome</keyword>
<comment type="caution">
    <text evidence="6">The sequence shown here is derived from an EMBL/GenBank/DDBJ whole genome shotgun (WGS) entry which is preliminary data.</text>
</comment>
<dbReference type="GO" id="GO:0005829">
    <property type="term" value="C:cytosol"/>
    <property type="evidence" value="ECO:0007669"/>
    <property type="project" value="TreeGrafter"/>
</dbReference>
<dbReference type="PANTHER" id="PTHR34984:SF1">
    <property type="entry name" value="CARBON STORAGE REGULATOR"/>
    <property type="match status" value="1"/>
</dbReference>
<accession>A0A0M9BRT2</accession>
<dbReference type="Pfam" id="PF02599">
    <property type="entry name" value="CsrA"/>
    <property type="match status" value="1"/>
</dbReference>
<keyword evidence="4 5" id="KW-0694">RNA-binding</keyword>
<dbReference type="InterPro" id="IPR003751">
    <property type="entry name" value="CsrA"/>
</dbReference>
<dbReference type="RefSeq" id="WP_053779532.1">
    <property type="nucleotide sequence ID" value="NZ_LITU01000034.1"/>
</dbReference>
<dbReference type="GO" id="GO:0006109">
    <property type="term" value="P:regulation of carbohydrate metabolic process"/>
    <property type="evidence" value="ECO:0007669"/>
    <property type="project" value="InterPro"/>
</dbReference>
<comment type="subunit">
    <text evidence="5">Homodimer; the beta-strands of each monomer intercalate to form a hydrophobic core, while the alpha-helices form wings that extend away from the core.</text>
</comment>
<protein>
    <recommendedName>
        <fullName evidence="5">Translational regulator CsrA</fullName>
    </recommendedName>
</protein>
<dbReference type="Gene3D" id="2.60.40.4380">
    <property type="entry name" value="Translational regulator CsrA"/>
    <property type="match status" value="1"/>
</dbReference>